<comment type="caution">
    <text evidence="2">The sequence shown here is derived from an EMBL/GenBank/DDBJ whole genome shotgun (WGS) entry which is preliminary data.</text>
</comment>
<keyword evidence="3" id="KW-1185">Reference proteome</keyword>
<dbReference type="EMBL" id="BORC01000003">
    <property type="protein sequence ID" value="GIN62137.1"/>
    <property type="molecule type" value="Genomic_DNA"/>
</dbReference>
<dbReference type="AlphaFoldDB" id="A0A920BUB4"/>
<dbReference type="RefSeq" id="WP_095311490.1">
    <property type="nucleotide sequence ID" value="NZ_BORC01000003.1"/>
</dbReference>
<feature type="compositionally biased region" description="Basic residues" evidence="1">
    <location>
        <begin position="76"/>
        <end position="92"/>
    </location>
</feature>
<proteinExistence type="predicted"/>
<evidence type="ECO:0000256" key="1">
    <source>
        <dbReference type="SAM" id="MobiDB-lite"/>
    </source>
</evidence>
<organism evidence="2 3">
    <name type="scientific">Robertmurraya siralis</name>
    <dbReference type="NCBI Taxonomy" id="77777"/>
    <lineage>
        <taxon>Bacteria</taxon>
        <taxon>Bacillati</taxon>
        <taxon>Bacillota</taxon>
        <taxon>Bacilli</taxon>
        <taxon>Bacillales</taxon>
        <taxon>Bacillaceae</taxon>
        <taxon>Robertmurraya</taxon>
    </lineage>
</organism>
<evidence type="ECO:0000313" key="2">
    <source>
        <dbReference type="EMBL" id="GIN62137.1"/>
    </source>
</evidence>
<dbReference type="OrthoDB" id="2932327at2"/>
<evidence type="ECO:0000313" key="3">
    <source>
        <dbReference type="Proteomes" id="UP000682111"/>
    </source>
</evidence>
<accession>A0A920BUB4</accession>
<reference evidence="2" key="1">
    <citation type="submission" date="2021-03" db="EMBL/GenBank/DDBJ databases">
        <title>Antimicrobial resistance genes in bacteria isolated from Japanese honey, and their potential for conferring macrolide and lincosamide resistance in the American foulbrood pathogen Paenibacillus larvae.</title>
        <authorList>
            <person name="Okamoto M."/>
            <person name="Kumagai M."/>
            <person name="Kanamori H."/>
            <person name="Takamatsu D."/>
        </authorList>
    </citation>
    <scope>NUCLEOTIDE SEQUENCE</scope>
    <source>
        <strain evidence="2">J27TS8</strain>
    </source>
</reference>
<name>A0A920BUB4_9BACI</name>
<feature type="region of interest" description="Disordered" evidence="1">
    <location>
        <begin position="62"/>
        <end position="92"/>
    </location>
</feature>
<protein>
    <submittedName>
        <fullName evidence="2">Uncharacterized protein</fullName>
    </submittedName>
</protein>
<dbReference type="Proteomes" id="UP000682111">
    <property type="component" value="Unassembled WGS sequence"/>
</dbReference>
<gene>
    <name evidence="2" type="ORF">J27TS8_21300</name>
</gene>
<sequence>MGDMNQNLQELSKSLLGLHVKDVFKKNKEDLKLRELSDDEKEHIRKLYQDLEKQVNEFVNKTKETNENTVQAKGEKPKKTRTTLRDRLRKKN</sequence>